<evidence type="ECO:0000259" key="2">
    <source>
        <dbReference type="SMART" id="SM00199"/>
    </source>
</evidence>
<dbReference type="GO" id="GO:0005615">
    <property type="term" value="C:extracellular space"/>
    <property type="evidence" value="ECO:0007669"/>
    <property type="project" value="UniProtKB-KW"/>
</dbReference>
<gene>
    <name evidence="3" type="ORF">EXN66_Car014432</name>
</gene>
<feature type="domain" description="Chemokine interleukin-8-like" evidence="2">
    <location>
        <begin position="63"/>
        <end position="125"/>
    </location>
</feature>
<dbReference type="GO" id="GO:0006955">
    <property type="term" value="P:immune response"/>
    <property type="evidence" value="ECO:0007669"/>
    <property type="project" value="InterPro"/>
</dbReference>
<dbReference type="Proteomes" id="UP000503349">
    <property type="component" value="Chromosome 14"/>
</dbReference>
<dbReference type="Gene3D" id="2.40.50.40">
    <property type="match status" value="1"/>
</dbReference>
<reference evidence="4" key="2">
    <citation type="submission" date="2019-02" db="EMBL/GenBank/DDBJ databases">
        <title>Opniocepnalus argus Var Kimnra genome.</title>
        <authorList>
            <person name="Zhou C."/>
            <person name="Xiao S."/>
        </authorList>
    </citation>
    <scope>NUCLEOTIDE SEQUENCE [LARGE SCALE GENOMIC DNA]</scope>
</reference>
<dbReference type="Pfam" id="PF00048">
    <property type="entry name" value="IL8"/>
    <property type="match status" value="1"/>
</dbReference>
<accession>A0A6G1Q866</accession>
<keyword evidence="1" id="KW-0202">Cytokine</keyword>
<dbReference type="InterPro" id="IPR039809">
    <property type="entry name" value="Chemokine_b/g/d"/>
</dbReference>
<dbReference type="EMBL" id="CM015725">
    <property type="protein sequence ID" value="KAF3698745.1"/>
    <property type="molecule type" value="Genomic_DNA"/>
</dbReference>
<name>A0A6G1Q866_CHAAH</name>
<dbReference type="SUPFAM" id="SSF54117">
    <property type="entry name" value="Interleukin 8-like chemokines"/>
    <property type="match status" value="1"/>
</dbReference>
<keyword evidence="4" id="KW-1185">Reference proteome</keyword>
<evidence type="ECO:0000313" key="4">
    <source>
        <dbReference type="Proteomes" id="UP000503349"/>
    </source>
</evidence>
<evidence type="ECO:0000256" key="1">
    <source>
        <dbReference type="ARBA" id="ARBA00022514"/>
    </source>
</evidence>
<dbReference type="PANTHER" id="PTHR12015:SF186">
    <property type="entry name" value="C-C MOTIF CHEMOKINE 21-LIKE-RELATED"/>
    <property type="match status" value="1"/>
</dbReference>
<dbReference type="GO" id="GO:0008009">
    <property type="term" value="F:chemokine activity"/>
    <property type="evidence" value="ECO:0007669"/>
    <property type="project" value="InterPro"/>
</dbReference>
<dbReference type="SMART" id="SM00199">
    <property type="entry name" value="SCY"/>
    <property type="match status" value="1"/>
</dbReference>
<sequence length="160" mass="18588">MILGKMPPERYIRATRLYRLIDRRRLPTKSGALKSKVCTMRFNTLFFLLCLSCLSLVLAQVSYDDCCLKYVRKMSHGARKHAVSYKHQETDGGCNIPAVIFTMRKGRKYCTDPKDTWVIELMMKIDERKPPKSKTLTNKGNCWDLQLIKSHFESCSVCRD</sequence>
<dbReference type="CDD" id="cd00169">
    <property type="entry name" value="Chemokine"/>
    <property type="match status" value="1"/>
</dbReference>
<evidence type="ECO:0000313" key="3">
    <source>
        <dbReference type="EMBL" id="KAF3698745.1"/>
    </source>
</evidence>
<reference evidence="3 4" key="1">
    <citation type="submission" date="2019-02" db="EMBL/GenBank/DDBJ databases">
        <title>Opniocepnalus argus genome.</title>
        <authorList>
            <person name="Zhou C."/>
            <person name="Xiao S."/>
        </authorList>
    </citation>
    <scope>NUCLEOTIDE SEQUENCE [LARGE SCALE GENOMIC DNA]</scope>
    <source>
        <strain evidence="3">OARG1902GOOAL</strain>
        <tissue evidence="3">Muscle</tissue>
    </source>
</reference>
<proteinExistence type="predicted"/>
<dbReference type="InterPro" id="IPR036048">
    <property type="entry name" value="Interleukin_8-like_sf"/>
</dbReference>
<dbReference type="InterPro" id="IPR001811">
    <property type="entry name" value="Chemokine_IL8-like_dom"/>
</dbReference>
<protein>
    <submittedName>
        <fullName evidence="3">C-C motif chemokine 25 Small-inducible cytokine A25</fullName>
    </submittedName>
</protein>
<dbReference type="AlphaFoldDB" id="A0A6G1Q866"/>
<dbReference type="PANTHER" id="PTHR12015">
    <property type="entry name" value="SMALL INDUCIBLE CYTOKINE A"/>
    <property type="match status" value="1"/>
</dbReference>
<organism evidence="3 4">
    <name type="scientific">Channa argus</name>
    <name type="common">Northern snakehead</name>
    <name type="synonym">Ophicephalus argus</name>
    <dbReference type="NCBI Taxonomy" id="215402"/>
    <lineage>
        <taxon>Eukaryota</taxon>
        <taxon>Metazoa</taxon>
        <taxon>Chordata</taxon>
        <taxon>Craniata</taxon>
        <taxon>Vertebrata</taxon>
        <taxon>Euteleostomi</taxon>
        <taxon>Actinopterygii</taxon>
        <taxon>Neopterygii</taxon>
        <taxon>Teleostei</taxon>
        <taxon>Neoteleostei</taxon>
        <taxon>Acanthomorphata</taxon>
        <taxon>Anabantaria</taxon>
        <taxon>Anabantiformes</taxon>
        <taxon>Channoidei</taxon>
        <taxon>Channidae</taxon>
        <taxon>Channa</taxon>
    </lineage>
</organism>